<gene>
    <name evidence="2" type="ORF">Tci_043658</name>
</gene>
<feature type="region of interest" description="Disordered" evidence="1">
    <location>
        <begin position="89"/>
        <end position="124"/>
    </location>
</feature>
<dbReference type="AlphaFoldDB" id="A0A6L2MDC4"/>
<protein>
    <submittedName>
        <fullName evidence="2">Uncharacterized protein</fullName>
    </submittedName>
</protein>
<evidence type="ECO:0000256" key="1">
    <source>
        <dbReference type="SAM" id="MobiDB-lite"/>
    </source>
</evidence>
<feature type="compositionally biased region" description="Basic and acidic residues" evidence="1">
    <location>
        <begin position="95"/>
        <end position="120"/>
    </location>
</feature>
<comment type="caution">
    <text evidence="2">The sequence shown here is derived from an EMBL/GenBank/DDBJ whole genome shotgun (WGS) entry which is preliminary data.</text>
</comment>
<evidence type="ECO:0000313" key="2">
    <source>
        <dbReference type="EMBL" id="GEU71680.1"/>
    </source>
</evidence>
<sequence>MESLNSNSREREREKEREREERERAASVATNARQNKGKLHGIFLTTSFTSPVLSYNELKITRWVNEIQMKSKEGKVDSSKALDADFVVTESSGTKSEKHDTSSKSKNDTHAEDADIKPVNDTDPMAEAPFLKEKKGVCFSALYLQKKRNLLDFNHSHQHFSYFPMLVSSLSGSTSGPGLHSMTPATSSSGLVPNTISQQPCIPPNRDDWNHLFKPMFDEYFNPPSIAVSPVPVAAAPIAADLADSPVSTSIDQNYPSTKHQSDTKVFTMTMEILLEPISNKLLVDGNPVKKILLKLNLPNHRSILMDSKEYIKMDVDVPGFGRLTRFIATCSYSIDIYKDIMKVQVISIYGKNQNRCYLLHDDINDLPEFIVILLGKSGFRNDNEEYEWCDQNKKYAELSAAEKIQADCDMKATNIILQGLPADIYSLVNHHRTEDLDTYDSDCDDISNAQAILMANISNYGSDIISEVSHSETYLNDMENQKIIDKKISHKSIDFKKLNRLSEDFGKRFTPQQEMDAEEAFWLRISNPTSTPFDASPVKIEAPKELSKVSLVNESLKKLKFHLARFGNVVKIRTTPDARTEGKEIIDITAQKPSANTIVSGMFKLDLEPLAPRNMKNKVEAQPRNVNKKNRIVETIRNVDVKQSQLNANSELICATCNGYQQKDKNEAKTDKNEQEMEKHGKVKVKVNQKVNLVKVKDEADIKEMLNGPTRTHLMGRFRIQQYLQNEQYALWEVIEFGDSYKAPPKETGKGPTSESFVKKKGRTVAITIEDMQNRRNDVKARTTLLLSLPDEHQLRFSKYETAKELWEAILKTFAGNEATKKTKKNQLKL</sequence>
<dbReference type="EMBL" id="BKCJ010006350">
    <property type="protein sequence ID" value="GEU71680.1"/>
    <property type="molecule type" value="Genomic_DNA"/>
</dbReference>
<accession>A0A6L2MDC4</accession>
<proteinExistence type="predicted"/>
<feature type="region of interest" description="Disordered" evidence="1">
    <location>
        <begin position="1"/>
        <end position="33"/>
    </location>
</feature>
<feature type="compositionally biased region" description="Basic and acidic residues" evidence="1">
    <location>
        <begin position="8"/>
        <end position="25"/>
    </location>
</feature>
<name>A0A6L2MDC4_TANCI</name>
<reference evidence="2" key="1">
    <citation type="journal article" date="2019" name="Sci. Rep.">
        <title>Draft genome of Tanacetum cinerariifolium, the natural source of mosquito coil.</title>
        <authorList>
            <person name="Yamashiro T."/>
            <person name="Shiraishi A."/>
            <person name="Satake H."/>
            <person name="Nakayama K."/>
        </authorList>
    </citation>
    <scope>NUCLEOTIDE SEQUENCE</scope>
</reference>
<organism evidence="2">
    <name type="scientific">Tanacetum cinerariifolium</name>
    <name type="common">Dalmatian daisy</name>
    <name type="synonym">Chrysanthemum cinerariifolium</name>
    <dbReference type="NCBI Taxonomy" id="118510"/>
    <lineage>
        <taxon>Eukaryota</taxon>
        <taxon>Viridiplantae</taxon>
        <taxon>Streptophyta</taxon>
        <taxon>Embryophyta</taxon>
        <taxon>Tracheophyta</taxon>
        <taxon>Spermatophyta</taxon>
        <taxon>Magnoliopsida</taxon>
        <taxon>eudicotyledons</taxon>
        <taxon>Gunneridae</taxon>
        <taxon>Pentapetalae</taxon>
        <taxon>asterids</taxon>
        <taxon>campanulids</taxon>
        <taxon>Asterales</taxon>
        <taxon>Asteraceae</taxon>
        <taxon>Asteroideae</taxon>
        <taxon>Anthemideae</taxon>
        <taxon>Anthemidinae</taxon>
        <taxon>Tanacetum</taxon>
    </lineage>
</organism>